<keyword evidence="2" id="KW-1185">Reference proteome</keyword>
<protein>
    <submittedName>
        <fullName evidence="1">Uncharacterized protein</fullName>
    </submittedName>
</protein>
<name>A0A1G9V1C5_9SPHI</name>
<reference evidence="2" key="1">
    <citation type="submission" date="2016-10" db="EMBL/GenBank/DDBJ databases">
        <authorList>
            <person name="Varghese N."/>
            <person name="Submissions S."/>
        </authorList>
    </citation>
    <scope>NUCLEOTIDE SEQUENCE [LARGE SCALE GENOMIC DNA]</scope>
    <source>
        <strain evidence="2">DSM 19110</strain>
    </source>
</reference>
<proteinExistence type="predicted"/>
<evidence type="ECO:0000313" key="1">
    <source>
        <dbReference type="EMBL" id="SDM65705.1"/>
    </source>
</evidence>
<accession>A0A1G9V1C5</accession>
<dbReference type="AlphaFoldDB" id="A0A1G9V1C5"/>
<gene>
    <name evidence="1" type="ORF">SAMN05421820_104347</name>
</gene>
<sequence>MLFLPNFVIKYQVMKAQNHRSTNLEFRKVYLSDMRSVINLYQSPQGKAIKLTADFGLPLSIVSEDHKVIGFAFASINELDEVVLNSRGVQQPDPSNIGDELIAEAKRTLYATFGDLQDDNTKLKKSIHKLVDWLNTCQ</sequence>
<organism evidence="1 2">
    <name type="scientific">Pedobacter steynii</name>
    <dbReference type="NCBI Taxonomy" id="430522"/>
    <lineage>
        <taxon>Bacteria</taxon>
        <taxon>Pseudomonadati</taxon>
        <taxon>Bacteroidota</taxon>
        <taxon>Sphingobacteriia</taxon>
        <taxon>Sphingobacteriales</taxon>
        <taxon>Sphingobacteriaceae</taxon>
        <taxon>Pedobacter</taxon>
    </lineage>
</organism>
<evidence type="ECO:0000313" key="2">
    <source>
        <dbReference type="Proteomes" id="UP000183200"/>
    </source>
</evidence>
<dbReference type="EMBL" id="FNGY01000004">
    <property type="protein sequence ID" value="SDM65705.1"/>
    <property type="molecule type" value="Genomic_DNA"/>
</dbReference>
<dbReference type="Proteomes" id="UP000183200">
    <property type="component" value="Unassembled WGS sequence"/>
</dbReference>